<feature type="domain" description="GAIN-B" evidence="15">
    <location>
        <begin position="302"/>
        <end position="465"/>
    </location>
</feature>
<feature type="domain" description="EGF-like" evidence="14">
    <location>
        <begin position="58"/>
        <end position="96"/>
    </location>
</feature>
<feature type="domain" description="EGF-like" evidence="14">
    <location>
        <begin position="16"/>
        <end position="54"/>
    </location>
</feature>
<feature type="disulfide bond" evidence="12">
    <location>
        <begin position="129"/>
        <end position="138"/>
    </location>
</feature>
<feature type="domain" description="G-protein coupled receptors family 2 profile 2" evidence="16">
    <location>
        <begin position="470"/>
        <end position="719"/>
    </location>
</feature>
<feature type="disulfide bond" evidence="12">
    <location>
        <begin position="86"/>
        <end position="95"/>
    </location>
</feature>
<dbReference type="InterPro" id="IPR000742">
    <property type="entry name" value="EGF"/>
</dbReference>
<evidence type="ECO:0000256" key="12">
    <source>
        <dbReference type="PROSITE-ProRule" id="PRU00076"/>
    </source>
</evidence>
<evidence type="ECO:0000256" key="8">
    <source>
        <dbReference type="ARBA" id="ARBA00022989"/>
    </source>
</evidence>
<dbReference type="SMART" id="SM00179">
    <property type="entry name" value="EGF_CA"/>
    <property type="match status" value="2"/>
</dbReference>
<dbReference type="Gene3D" id="2.60.220.50">
    <property type="match status" value="1"/>
</dbReference>
<dbReference type="SUPFAM" id="SSF81321">
    <property type="entry name" value="Family A G protein-coupled receptor-like"/>
    <property type="match status" value="1"/>
</dbReference>
<evidence type="ECO:0000256" key="5">
    <source>
        <dbReference type="ARBA" id="ARBA00022692"/>
    </source>
</evidence>
<dbReference type="PANTHER" id="PTHR47767">
    <property type="entry name" value="ADHESION G PROTEIN-COUPLED RECEPTOR G7"/>
    <property type="match status" value="1"/>
</dbReference>
<proteinExistence type="predicted"/>
<reference evidence="17" key="1">
    <citation type="submission" date="2022-11" db="UniProtKB">
        <authorList>
            <consortium name="EnsemblMetazoa"/>
        </authorList>
    </citation>
    <scope>IDENTIFICATION</scope>
</reference>
<feature type="disulfide bond" evidence="12">
    <location>
        <begin position="25"/>
        <end position="42"/>
    </location>
</feature>
<dbReference type="GeneID" id="119721504"/>
<keyword evidence="8 13" id="KW-1133">Transmembrane helix</keyword>
<evidence type="ECO:0000256" key="10">
    <source>
        <dbReference type="ARBA" id="ARBA00023157"/>
    </source>
</evidence>
<dbReference type="EnsemblMetazoa" id="XM_038191581.1">
    <property type="protein sequence ID" value="XP_038047509.1"/>
    <property type="gene ID" value="LOC119721504"/>
</dbReference>
<dbReference type="GO" id="GO:0007166">
    <property type="term" value="P:cell surface receptor signaling pathway"/>
    <property type="evidence" value="ECO:0007669"/>
    <property type="project" value="InterPro"/>
</dbReference>
<evidence type="ECO:0000259" key="15">
    <source>
        <dbReference type="PROSITE" id="PS50221"/>
    </source>
</evidence>
<dbReference type="InterPro" id="IPR053066">
    <property type="entry name" value="ADGR_G7"/>
</dbReference>
<dbReference type="GO" id="GO:0004930">
    <property type="term" value="F:G protein-coupled receptor activity"/>
    <property type="evidence" value="ECO:0007669"/>
    <property type="project" value="InterPro"/>
</dbReference>
<dbReference type="Pfam" id="PF01825">
    <property type="entry name" value="GPS"/>
    <property type="match status" value="1"/>
</dbReference>
<keyword evidence="4 12" id="KW-0245">EGF-like domain</keyword>
<dbReference type="InterPro" id="IPR001881">
    <property type="entry name" value="EGF-like_Ca-bd_dom"/>
</dbReference>
<dbReference type="Gene3D" id="2.10.25.10">
    <property type="entry name" value="Laminin"/>
    <property type="match status" value="3"/>
</dbReference>
<dbReference type="PRINTS" id="PR00249">
    <property type="entry name" value="GPCRSECRETIN"/>
</dbReference>
<evidence type="ECO:0000256" key="4">
    <source>
        <dbReference type="ARBA" id="ARBA00022536"/>
    </source>
</evidence>
<evidence type="ECO:0000256" key="9">
    <source>
        <dbReference type="ARBA" id="ARBA00023136"/>
    </source>
</evidence>
<evidence type="ECO:0000313" key="18">
    <source>
        <dbReference type="Proteomes" id="UP000887568"/>
    </source>
</evidence>
<dbReference type="Pfam" id="PF00002">
    <property type="entry name" value="7tm_2"/>
    <property type="match status" value="1"/>
</dbReference>
<dbReference type="OMA" id="CRFKKDF"/>
<dbReference type="InterPro" id="IPR000832">
    <property type="entry name" value="GPCR_2_secretin-like"/>
</dbReference>
<keyword evidence="11" id="KW-0325">Glycoprotein</keyword>
<dbReference type="InterPro" id="IPR057244">
    <property type="entry name" value="GAIN_B"/>
</dbReference>
<dbReference type="SMART" id="SM00181">
    <property type="entry name" value="EGF"/>
    <property type="match status" value="3"/>
</dbReference>
<dbReference type="Gene3D" id="1.20.1070.10">
    <property type="entry name" value="Rhodopsin 7-helix transmembrane proteins"/>
    <property type="match status" value="1"/>
</dbReference>
<dbReference type="InterPro" id="IPR046338">
    <property type="entry name" value="GAIN_dom_sf"/>
</dbReference>
<feature type="disulfide bond" evidence="12">
    <location>
        <begin position="44"/>
        <end position="53"/>
    </location>
</feature>
<dbReference type="SUPFAM" id="SSF57196">
    <property type="entry name" value="EGF/Laminin"/>
    <property type="match status" value="3"/>
</dbReference>
<dbReference type="Pfam" id="PF00008">
    <property type="entry name" value="EGF"/>
    <property type="match status" value="3"/>
</dbReference>
<dbReference type="PROSITE" id="PS50261">
    <property type="entry name" value="G_PROTEIN_RECEP_F2_4"/>
    <property type="match status" value="1"/>
</dbReference>
<feature type="transmembrane region" description="Helical" evidence="13">
    <location>
        <begin position="537"/>
        <end position="563"/>
    </location>
</feature>
<protein>
    <submittedName>
        <fullName evidence="17">Uncharacterized protein</fullName>
    </submittedName>
</protein>
<dbReference type="PROSITE" id="PS50026">
    <property type="entry name" value="EGF_3"/>
    <property type="match status" value="3"/>
</dbReference>
<feature type="transmembrane region" description="Helical" evidence="13">
    <location>
        <begin position="619"/>
        <end position="642"/>
    </location>
</feature>
<feature type="transmembrane region" description="Helical" evidence="13">
    <location>
        <begin position="575"/>
        <end position="599"/>
    </location>
</feature>
<keyword evidence="3" id="KW-1003">Cell membrane</keyword>
<feature type="transmembrane region" description="Helical" evidence="13">
    <location>
        <begin position="506"/>
        <end position="525"/>
    </location>
</feature>
<dbReference type="CDD" id="cd00054">
    <property type="entry name" value="EGF_CA"/>
    <property type="match status" value="2"/>
</dbReference>
<feature type="domain" description="EGF-like" evidence="14">
    <location>
        <begin position="100"/>
        <end position="139"/>
    </location>
</feature>
<evidence type="ECO:0000256" key="2">
    <source>
        <dbReference type="ARBA" id="ARBA00004236"/>
    </source>
</evidence>
<keyword evidence="7" id="KW-0677">Repeat</keyword>
<keyword evidence="18" id="KW-1185">Reference proteome</keyword>
<evidence type="ECO:0000256" key="6">
    <source>
        <dbReference type="ARBA" id="ARBA00022729"/>
    </source>
</evidence>
<dbReference type="GO" id="GO:0005886">
    <property type="term" value="C:plasma membrane"/>
    <property type="evidence" value="ECO:0007669"/>
    <property type="project" value="UniProtKB-SubCell"/>
</dbReference>
<dbReference type="RefSeq" id="XP_038047509.1">
    <property type="nucleotide sequence ID" value="XM_038191581.1"/>
</dbReference>
<feature type="transmembrane region" description="Helical" evidence="13">
    <location>
        <begin position="472"/>
        <end position="494"/>
    </location>
</feature>
<evidence type="ECO:0000256" key="1">
    <source>
        <dbReference type="ARBA" id="ARBA00004141"/>
    </source>
</evidence>
<dbReference type="PROSITE" id="PS00022">
    <property type="entry name" value="EGF_1"/>
    <property type="match status" value="3"/>
</dbReference>
<dbReference type="OrthoDB" id="6134459at2759"/>
<dbReference type="GO" id="GO:0005509">
    <property type="term" value="F:calcium ion binding"/>
    <property type="evidence" value="ECO:0007669"/>
    <property type="project" value="InterPro"/>
</dbReference>
<evidence type="ECO:0000313" key="17">
    <source>
        <dbReference type="EnsemblMetazoa" id="XP_038047509.1"/>
    </source>
</evidence>
<comment type="caution">
    <text evidence="12">Lacks conserved residue(s) required for the propagation of feature annotation.</text>
</comment>
<dbReference type="AlphaFoldDB" id="A0A913Z733"/>
<keyword evidence="6" id="KW-0732">Signal</keyword>
<evidence type="ECO:0000259" key="16">
    <source>
        <dbReference type="PROSITE" id="PS50261"/>
    </source>
</evidence>
<feature type="disulfide bond" evidence="12">
    <location>
        <begin position="67"/>
        <end position="84"/>
    </location>
</feature>
<dbReference type="Proteomes" id="UP000887568">
    <property type="component" value="Unplaced"/>
</dbReference>
<dbReference type="PROSITE" id="PS50221">
    <property type="entry name" value="GAIN_B"/>
    <property type="match status" value="1"/>
</dbReference>
<evidence type="ECO:0000256" key="11">
    <source>
        <dbReference type="ARBA" id="ARBA00023180"/>
    </source>
</evidence>
<keyword evidence="10 12" id="KW-1015">Disulfide bond</keyword>
<dbReference type="SMART" id="SM00303">
    <property type="entry name" value="GPS"/>
    <property type="match status" value="1"/>
</dbReference>
<feature type="transmembrane region" description="Helical" evidence="13">
    <location>
        <begin position="695"/>
        <end position="718"/>
    </location>
</feature>
<dbReference type="InterPro" id="IPR000203">
    <property type="entry name" value="GPS"/>
</dbReference>
<evidence type="ECO:0000259" key="14">
    <source>
        <dbReference type="PROSITE" id="PS50026"/>
    </source>
</evidence>
<keyword evidence="9 13" id="KW-0472">Membrane</keyword>
<name>A0A913Z733_PATMI</name>
<accession>A0A913Z733</accession>
<dbReference type="CDD" id="cd15040">
    <property type="entry name" value="7tmB2_Adhesion"/>
    <property type="match status" value="1"/>
</dbReference>
<evidence type="ECO:0000256" key="7">
    <source>
        <dbReference type="ARBA" id="ARBA00022737"/>
    </source>
</evidence>
<organism evidence="17 18">
    <name type="scientific">Patiria miniata</name>
    <name type="common">Bat star</name>
    <name type="synonym">Asterina miniata</name>
    <dbReference type="NCBI Taxonomy" id="46514"/>
    <lineage>
        <taxon>Eukaryota</taxon>
        <taxon>Metazoa</taxon>
        <taxon>Echinodermata</taxon>
        <taxon>Eleutherozoa</taxon>
        <taxon>Asterozoa</taxon>
        <taxon>Asteroidea</taxon>
        <taxon>Valvatacea</taxon>
        <taxon>Valvatida</taxon>
        <taxon>Asterinidae</taxon>
        <taxon>Patiria</taxon>
    </lineage>
</organism>
<comment type="subcellular location">
    <subcellularLocation>
        <location evidence="2">Cell membrane</location>
    </subcellularLocation>
    <subcellularLocation>
        <location evidence="1">Membrane</location>
        <topology evidence="1">Multi-pass membrane protein</topology>
    </subcellularLocation>
</comment>
<feature type="transmembrane region" description="Helical" evidence="13">
    <location>
        <begin position="670"/>
        <end position="689"/>
    </location>
</feature>
<dbReference type="FunFam" id="2.10.25.10:FF:000255">
    <property type="entry name" value="Sushi, nidogen and EGF-like domains 1"/>
    <property type="match status" value="1"/>
</dbReference>
<evidence type="ECO:0000256" key="13">
    <source>
        <dbReference type="SAM" id="Phobius"/>
    </source>
</evidence>
<dbReference type="FunFam" id="2.10.25.10:FF:000100">
    <property type="entry name" value="neurogenic locus notch homolog protein 3"/>
    <property type="match status" value="1"/>
</dbReference>
<dbReference type="PROSITE" id="PS01186">
    <property type="entry name" value="EGF_2"/>
    <property type="match status" value="2"/>
</dbReference>
<sequence>MAISNVVRLPSERHLSSNPCLPSPCQNGGTCYNVSPGISFICDCPEGFQGTRCESYVSSSPCSSSPCQNGGTCYTNSSGDQIYCNCPEGFQGITCETYVSSSPCSSSPCQNGGTCYNSSSGDQFYYCDCPEGFQGTACEYACNCYTDSTGKPNDCEVSAKCDVADILEVLAQIVVNETNVLPVSATLKNATSSLMNTGDELSLTATVLENIANVTSPSLQVTVNVVKTVDNVLNLRNEIFEESDDDAAGRILQTFETQLTYVRENLTMVDNLSNLAVDVVILGPDLDTDSGISYASIPRGGFVDDTLQNNEGQLSSVTEPRDDAEAFIGLPGEALKLDDEQGSMVNLPVVFAVYLTSKLFQPATPESLSFPDWRKVVVNSRIISAIVGDRDQIIENLMSPVVTSFISLDTSLTGESICVFWDTAASNWSTEGCTRSTVNPGQRFVACDCNHLTNFAILLSYYGDIDNFALDIISKVGCAVSIGALLLTIMACLVHRELRNNPAKKSFINLCVSLLALYAVFLAGIDRTKPPVTCVIMAALIHYFFLTSVCWASAEALNLFYLLVITRRGLMTGYLLKMLLFCWGIPMVIVALTFVVPYLVTGQWELEGEYCFLTPGNALYFGVLLPVGTMLLFNVFIFILLVRRLVCQRIESSVTRRETHLDASIRHGRLMLPISLLLGATWLVGFLAVEGATYVFQWIFAVLNSLLGLAIFLLFIVGKKTGRKGLGKLICVDQIRKMTSTQSSSVIRGSTPHGVGVAST</sequence>
<keyword evidence="5 13" id="KW-0812">Transmembrane</keyword>
<dbReference type="InterPro" id="IPR017981">
    <property type="entry name" value="GPCR_2-like_7TM"/>
</dbReference>
<evidence type="ECO:0000256" key="3">
    <source>
        <dbReference type="ARBA" id="ARBA00022475"/>
    </source>
</evidence>